<dbReference type="PANTHER" id="PTHR31388:SF5">
    <property type="entry name" value="PEROXIDASE"/>
    <property type="match status" value="1"/>
</dbReference>
<keyword evidence="8" id="KW-0560">Oxidoreductase</keyword>
<dbReference type="Gene3D" id="1.10.520.10">
    <property type="match status" value="1"/>
</dbReference>
<reference evidence="17 18" key="1">
    <citation type="journal article" date="2021" name="Commun. Biol.">
        <title>The genome of Shorea leprosula (Dipterocarpaceae) highlights the ecological relevance of drought in aseasonal tropical rainforests.</title>
        <authorList>
            <person name="Ng K.K.S."/>
            <person name="Kobayashi M.J."/>
            <person name="Fawcett J.A."/>
            <person name="Hatakeyama M."/>
            <person name="Paape T."/>
            <person name="Ng C.H."/>
            <person name="Ang C.C."/>
            <person name="Tnah L.H."/>
            <person name="Lee C.T."/>
            <person name="Nishiyama T."/>
            <person name="Sese J."/>
            <person name="O'Brien M.J."/>
            <person name="Copetti D."/>
            <person name="Mohd Noor M.I."/>
            <person name="Ong R.C."/>
            <person name="Putra M."/>
            <person name="Sireger I.Z."/>
            <person name="Indrioko S."/>
            <person name="Kosugi Y."/>
            <person name="Izuno A."/>
            <person name="Isagi Y."/>
            <person name="Lee S.L."/>
            <person name="Shimizu K.K."/>
        </authorList>
    </citation>
    <scope>NUCLEOTIDE SEQUENCE [LARGE SCALE GENOMIC DNA]</scope>
    <source>
        <strain evidence="17">214</strain>
    </source>
</reference>
<feature type="binding site" evidence="11">
    <location>
        <position position="73"/>
    </location>
    <ligand>
        <name>Ca(2+)</name>
        <dbReference type="ChEBI" id="CHEBI:29108"/>
        <label>1</label>
    </ligand>
</feature>
<evidence type="ECO:0000256" key="6">
    <source>
        <dbReference type="ARBA" id="ARBA00022617"/>
    </source>
</evidence>
<keyword evidence="6" id="KW-0349">Heme</keyword>
<feature type="domain" description="Plant heme peroxidase family profile" evidence="16">
    <location>
        <begin position="26"/>
        <end position="220"/>
    </location>
</feature>
<comment type="function">
    <text evidence="3">Removal of H(2)O(2), oxidation of toxic reductants, biosynthesis and degradation of lignin, suberization, auxin catabolism, response to environmental stresses such as wounding, pathogen attack and oxidative stress. These functions might be dependent on each isozyme/isoform in each plant tissue.</text>
</comment>
<feature type="binding site" evidence="11">
    <location>
        <position position="89"/>
    </location>
    <ligand>
        <name>Ca(2+)</name>
        <dbReference type="ChEBI" id="CHEBI:29108"/>
        <label>1</label>
    </ligand>
</feature>
<evidence type="ECO:0000256" key="8">
    <source>
        <dbReference type="ARBA" id="ARBA00023002"/>
    </source>
</evidence>
<comment type="caution">
    <text evidence="17">The sequence shown here is derived from an EMBL/GenBank/DDBJ whole genome shotgun (WGS) entry which is preliminary data.</text>
</comment>
<keyword evidence="15" id="KW-0732">Signal</keyword>
<feature type="binding site" evidence="11">
    <location>
        <position position="68"/>
    </location>
    <ligand>
        <name>Ca(2+)</name>
        <dbReference type="ChEBI" id="CHEBI:29108"/>
        <label>1</label>
    </ligand>
</feature>
<keyword evidence="5" id="KW-0575">Peroxidase</keyword>
<feature type="chain" id="PRO_5043955199" description="peroxidase" evidence="15">
    <location>
        <begin position="26"/>
        <end position="220"/>
    </location>
</feature>
<dbReference type="InterPro" id="IPR002016">
    <property type="entry name" value="Haem_peroxidase"/>
</dbReference>
<evidence type="ECO:0000256" key="3">
    <source>
        <dbReference type="ARBA" id="ARBA00002322"/>
    </source>
</evidence>
<dbReference type="Proteomes" id="UP001054252">
    <property type="component" value="Unassembled WGS sequence"/>
</dbReference>
<keyword evidence="7 11" id="KW-0479">Metal-binding</keyword>
<dbReference type="GO" id="GO:0046872">
    <property type="term" value="F:metal ion binding"/>
    <property type="evidence" value="ECO:0007669"/>
    <property type="project" value="UniProtKB-KW"/>
</dbReference>
<evidence type="ECO:0000256" key="14">
    <source>
        <dbReference type="RuleBase" id="RU004241"/>
    </source>
</evidence>
<evidence type="ECO:0000256" key="9">
    <source>
        <dbReference type="ARBA" id="ARBA00023004"/>
    </source>
</evidence>
<feature type="disulfide bond" evidence="13">
    <location>
        <begin position="69"/>
        <end position="74"/>
    </location>
</feature>
<sequence>MAPKNFSSFIHSIWILLFVFGVASAQLTPDFYDKTCPGAFAAIDKVVRAAIANESRMGASLLRLQFHDCFVNGCDGSVLLDDTPTMKGEKTAAANNNSLRGFDVIDRIKAEVESLCPGVVSSLRAICPITGGDNNLAPLDTETPTVFDNGIYKDMMMEKGLLHSDQQFHNGGSTDSQVEGYSKNPEAFAADFGNAMIKMGNITPLTGTSGQIRLNCRKAN</sequence>
<feature type="signal peptide" evidence="15">
    <location>
        <begin position="1"/>
        <end position="25"/>
    </location>
</feature>
<comment type="cofactor">
    <cofactor evidence="11">
        <name>Ca(2+)</name>
        <dbReference type="ChEBI" id="CHEBI:29108"/>
    </cofactor>
    <text evidence="11">Binds 2 calcium ions per subunit.</text>
</comment>
<dbReference type="PRINTS" id="PR00461">
    <property type="entry name" value="PLPEROXIDASE"/>
</dbReference>
<feature type="active site" description="Proton acceptor" evidence="10">
    <location>
        <position position="67"/>
    </location>
</feature>
<dbReference type="PROSITE" id="PS00436">
    <property type="entry name" value="PEROXIDASE_2"/>
    <property type="match status" value="1"/>
</dbReference>
<dbReference type="InterPro" id="IPR010255">
    <property type="entry name" value="Haem_peroxidase_sf"/>
</dbReference>
<evidence type="ECO:0000256" key="13">
    <source>
        <dbReference type="PIRSR" id="PIRSR600823-5"/>
    </source>
</evidence>
<dbReference type="GO" id="GO:0006979">
    <property type="term" value="P:response to oxidative stress"/>
    <property type="evidence" value="ECO:0007669"/>
    <property type="project" value="InterPro"/>
</dbReference>
<evidence type="ECO:0000256" key="1">
    <source>
        <dbReference type="ARBA" id="ARBA00000189"/>
    </source>
</evidence>
<feature type="binding site" evidence="11">
    <location>
        <position position="77"/>
    </location>
    <ligand>
        <name>Ca(2+)</name>
        <dbReference type="ChEBI" id="CHEBI:29108"/>
        <label>1</label>
    </ligand>
</feature>
<dbReference type="PRINTS" id="PR00458">
    <property type="entry name" value="PEROXIDASE"/>
</dbReference>
<evidence type="ECO:0000256" key="10">
    <source>
        <dbReference type="PIRSR" id="PIRSR600823-1"/>
    </source>
</evidence>
<feature type="binding site" evidence="11">
    <location>
        <position position="75"/>
    </location>
    <ligand>
        <name>Ca(2+)</name>
        <dbReference type="ChEBI" id="CHEBI:29108"/>
        <label>1</label>
    </ligand>
</feature>
<evidence type="ECO:0000313" key="17">
    <source>
        <dbReference type="EMBL" id="GKV02236.1"/>
    </source>
</evidence>
<keyword evidence="11" id="KW-0106">Calcium</keyword>
<dbReference type="EC" id="1.11.1.7" evidence="4"/>
<protein>
    <recommendedName>
        <fullName evidence="4">peroxidase</fullName>
        <ecNumber evidence="4">1.11.1.7</ecNumber>
    </recommendedName>
</protein>
<dbReference type="Gene3D" id="1.10.420.10">
    <property type="entry name" value="Peroxidase, domain 2"/>
    <property type="match status" value="1"/>
</dbReference>
<dbReference type="GO" id="GO:0140825">
    <property type="term" value="F:lactoperoxidase activity"/>
    <property type="evidence" value="ECO:0007669"/>
    <property type="project" value="UniProtKB-EC"/>
</dbReference>
<evidence type="ECO:0000256" key="15">
    <source>
        <dbReference type="SAM" id="SignalP"/>
    </source>
</evidence>
<accession>A0AAV5IUD7</accession>
<feature type="disulfide bond" evidence="13">
    <location>
        <begin position="36"/>
        <end position="116"/>
    </location>
</feature>
<keyword evidence="18" id="KW-1185">Reference proteome</keyword>
<evidence type="ECO:0000256" key="7">
    <source>
        <dbReference type="ARBA" id="ARBA00022723"/>
    </source>
</evidence>
<evidence type="ECO:0000256" key="5">
    <source>
        <dbReference type="ARBA" id="ARBA00022559"/>
    </source>
</evidence>
<dbReference type="InterPro" id="IPR019794">
    <property type="entry name" value="Peroxidases_AS"/>
</dbReference>
<dbReference type="PROSITE" id="PS50873">
    <property type="entry name" value="PEROXIDASE_4"/>
    <property type="match status" value="1"/>
</dbReference>
<evidence type="ECO:0000313" key="18">
    <source>
        <dbReference type="Proteomes" id="UP001054252"/>
    </source>
</evidence>
<dbReference type="InterPro" id="IPR000823">
    <property type="entry name" value="Peroxidase_pln"/>
</dbReference>
<dbReference type="PANTHER" id="PTHR31388">
    <property type="entry name" value="PEROXIDASE 72-RELATED"/>
    <property type="match status" value="1"/>
</dbReference>
<comment type="cofactor">
    <cofactor evidence="2">
        <name>heme b</name>
        <dbReference type="ChEBI" id="CHEBI:60344"/>
    </cofactor>
</comment>
<organism evidence="17 18">
    <name type="scientific">Rubroshorea leprosula</name>
    <dbReference type="NCBI Taxonomy" id="152421"/>
    <lineage>
        <taxon>Eukaryota</taxon>
        <taxon>Viridiplantae</taxon>
        <taxon>Streptophyta</taxon>
        <taxon>Embryophyta</taxon>
        <taxon>Tracheophyta</taxon>
        <taxon>Spermatophyta</taxon>
        <taxon>Magnoliopsida</taxon>
        <taxon>eudicotyledons</taxon>
        <taxon>Gunneridae</taxon>
        <taxon>Pentapetalae</taxon>
        <taxon>rosids</taxon>
        <taxon>malvids</taxon>
        <taxon>Malvales</taxon>
        <taxon>Dipterocarpaceae</taxon>
        <taxon>Rubroshorea</taxon>
    </lineage>
</organism>
<dbReference type="Pfam" id="PF00141">
    <property type="entry name" value="peroxidase"/>
    <property type="match status" value="2"/>
</dbReference>
<name>A0AAV5IUD7_9ROSI</name>
<comment type="similarity">
    <text evidence="14">Belongs to the peroxidase family.</text>
</comment>
<evidence type="ECO:0000256" key="2">
    <source>
        <dbReference type="ARBA" id="ARBA00001970"/>
    </source>
</evidence>
<dbReference type="AlphaFoldDB" id="A0AAV5IUD7"/>
<feature type="site" description="Transition state stabilizer" evidence="12">
    <location>
        <position position="63"/>
    </location>
</feature>
<dbReference type="SUPFAM" id="SSF48113">
    <property type="entry name" value="Heme-dependent peroxidases"/>
    <property type="match status" value="1"/>
</dbReference>
<keyword evidence="13" id="KW-1015">Disulfide bond</keyword>
<proteinExistence type="inferred from homology"/>
<evidence type="ECO:0000256" key="12">
    <source>
        <dbReference type="PIRSR" id="PIRSR600823-4"/>
    </source>
</evidence>
<gene>
    <name evidence="17" type="ORF">SLEP1_g14695</name>
</gene>
<evidence type="ECO:0000256" key="4">
    <source>
        <dbReference type="ARBA" id="ARBA00012313"/>
    </source>
</evidence>
<comment type="catalytic activity">
    <reaction evidence="1">
        <text>2 a phenolic donor + H2O2 = 2 a phenolic radical donor + 2 H2O</text>
        <dbReference type="Rhea" id="RHEA:56136"/>
        <dbReference type="ChEBI" id="CHEBI:15377"/>
        <dbReference type="ChEBI" id="CHEBI:16240"/>
        <dbReference type="ChEBI" id="CHEBI:139520"/>
        <dbReference type="ChEBI" id="CHEBI:139521"/>
        <dbReference type="EC" id="1.11.1.7"/>
    </reaction>
</comment>
<dbReference type="GO" id="GO:0020037">
    <property type="term" value="F:heme binding"/>
    <property type="evidence" value="ECO:0007669"/>
    <property type="project" value="InterPro"/>
</dbReference>
<dbReference type="EMBL" id="BPVZ01000018">
    <property type="protein sequence ID" value="GKV02236.1"/>
    <property type="molecule type" value="Genomic_DNA"/>
</dbReference>
<feature type="binding site" evidence="11">
    <location>
        <position position="71"/>
    </location>
    <ligand>
        <name>Ca(2+)</name>
        <dbReference type="ChEBI" id="CHEBI:29108"/>
        <label>1</label>
    </ligand>
</feature>
<evidence type="ECO:0000259" key="16">
    <source>
        <dbReference type="PROSITE" id="PS50873"/>
    </source>
</evidence>
<evidence type="ECO:0000256" key="11">
    <source>
        <dbReference type="PIRSR" id="PIRSR600823-3"/>
    </source>
</evidence>
<keyword evidence="9" id="KW-0408">Iron</keyword>